<name>A0ABQ7ESC6_BRACR</name>
<comment type="caution">
    <text evidence="2">The sequence shown here is derived from an EMBL/GenBank/DDBJ whole genome shotgun (WGS) entry which is preliminary data.</text>
</comment>
<protein>
    <submittedName>
        <fullName evidence="2">Uncharacterized protein</fullName>
    </submittedName>
</protein>
<gene>
    <name evidence="2" type="ORF">DY000_02045973</name>
</gene>
<keyword evidence="3" id="KW-1185">Reference proteome</keyword>
<evidence type="ECO:0000313" key="2">
    <source>
        <dbReference type="EMBL" id="KAF3606010.1"/>
    </source>
</evidence>
<evidence type="ECO:0000256" key="1">
    <source>
        <dbReference type="SAM" id="MobiDB-lite"/>
    </source>
</evidence>
<reference evidence="2 3" key="1">
    <citation type="journal article" date="2020" name="BMC Genomics">
        <title>Intraspecific diversification of the crop wild relative Brassica cretica Lam. using demographic model selection.</title>
        <authorList>
            <person name="Kioukis A."/>
            <person name="Michalopoulou V.A."/>
            <person name="Briers L."/>
            <person name="Pirintsos S."/>
            <person name="Studholme D.J."/>
            <person name="Pavlidis P."/>
            <person name="Sarris P.F."/>
        </authorList>
    </citation>
    <scope>NUCLEOTIDE SEQUENCE [LARGE SCALE GENOMIC DNA]</scope>
    <source>
        <strain evidence="3">cv. PFS-1207/04</strain>
    </source>
</reference>
<evidence type="ECO:0000313" key="3">
    <source>
        <dbReference type="Proteomes" id="UP000266723"/>
    </source>
</evidence>
<feature type="compositionally biased region" description="Polar residues" evidence="1">
    <location>
        <begin position="382"/>
        <end position="392"/>
    </location>
</feature>
<dbReference type="Proteomes" id="UP000266723">
    <property type="component" value="Unassembled WGS sequence"/>
</dbReference>
<sequence>MSQKARVAKGHELPKVVSCQRSRVAKGCEMQKGLVSDPYGSVYDLLSQDRFTVCLSQGPRPDQVRKSVGPLSRTSIGQVKPRSIRGGWLYDLGYGRQELRMVLVKPRSREGSVSERLCNVWLDDARDELVIVYETVKKLCIGSHVSKLGKANQERSERVRERLVSLVKGPQTELDGQQHQERDEEVESSNANRDGDQREKVAGGTANAPTALSKEDLIEAMKVMGDQVAAMTQLFTPVVNSSVGPRPDQVRKSVGPLSRTSIGPVKPRFYPVRRIGLRSDPELFVCSVYLFWTVYLILSQGVELRMVLVKPMGREGSVSERLCNVWLDDARDELVIVYETVKKLCIGSHVSNQGAADGAGLFGLPTDPVETNTGGVLPNDPANLTGTQLDSQQHQERDEEVESSNANCDGDQREKVADGTANAPTALSKEDLIEAIKVMCNQVAAMTQLFTPLVNSLVGQATPVATATPIATKRESSDKSLRRIVTQRPNACSARSLRSDRVRAKAHSLHSDQTPIPLGRYVATELEPKFGRYVATELSQNVDTTLVHALSSTLRCYLPNTVANPSHVPRHF</sequence>
<proteinExistence type="predicted"/>
<accession>A0ABQ7ESC6</accession>
<organism evidence="2 3">
    <name type="scientific">Brassica cretica</name>
    <name type="common">Mustard</name>
    <dbReference type="NCBI Taxonomy" id="69181"/>
    <lineage>
        <taxon>Eukaryota</taxon>
        <taxon>Viridiplantae</taxon>
        <taxon>Streptophyta</taxon>
        <taxon>Embryophyta</taxon>
        <taxon>Tracheophyta</taxon>
        <taxon>Spermatophyta</taxon>
        <taxon>Magnoliopsida</taxon>
        <taxon>eudicotyledons</taxon>
        <taxon>Gunneridae</taxon>
        <taxon>Pentapetalae</taxon>
        <taxon>rosids</taxon>
        <taxon>malvids</taxon>
        <taxon>Brassicales</taxon>
        <taxon>Brassicaceae</taxon>
        <taxon>Brassiceae</taxon>
        <taxon>Brassica</taxon>
    </lineage>
</organism>
<feature type="region of interest" description="Disordered" evidence="1">
    <location>
        <begin position="168"/>
        <end position="208"/>
    </location>
</feature>
<dbReference type="EMBL" id="QGKV02000297">
    <property type="protein sequence ID" value="KAF3606010.1"/>
    <property type="molecule type" value="Genomic_DNA"/>
</dbReference>
<feature type="region of interest" description="Disordered" evidence="1">
    <location>
        <begin position="370"/>
        <end position="422"/>
    </location>
</feature>